<evidence type="ECO:0000313" key="4">
    <source>
        <dbReference type="Proteomes" id="UP000030765"/>
    </source>
</evidence>
<keyword evidence="2" id="KW-0418">Kinase</keyword>
<name>A0A084W341_ANOSI</name>
<evidence type="ECO:0000256" key="1">
    <source>
        <dbReference type="SAM" id="MobiDB-lite"/>
    </source>
</evidence>
<sequence length="129" mass="13955">MGPVSMAPQRSFPPGRPKSVRSKKSVTCVTGERARLSGTLNQLRTTTGCANATERFVRSAWLNQRPRLSLTERSPEQFGAGHRAQMVPKSGKLDPSRGLPFGPTRSGEASGTKQSIRRRSVAIEPPGRG</sequence>
<keyword evidence="4" id="KW-1185">Reference proteome</keyword>
<dbReference type="EMBL" id="ATLV01019813">
    <property type="status" value="NOT_ANNOTATED_CDS"/>
    <property type="molecule type" value="Genomic_DNA"/>
</dbReference>
<reference evidence="3" key="2">
    <citation type="submission" date="2020-05" db="UniProtKB">
        <authorList>
            <consortium name="EnsemblMetazoa"/>
        </authorList>
    </citation>
    <scope>IDENTIFICATION</scope>
</reference>
<evidence type="ECO:0000313" key="2">
    <source>
        <dbReference type="EMBL" id="KFB44635.1"/>
    </source>
</evidence>
<proteinExistence type="predicted"/>
<dbReference type="AlphaFoldDB" id="A0A084W341"/>
<organism evidence="2">
    <name type="scientific">Anopheles sinensis</name>
    <name type="common">Mosquito</name>
    <dbReference type="NCBI Taxonomy" id="74873"/>
    <lineage>
        <taxon>Eukaryota</taxon>
        <taxon>Metazoa</taxon>
        <taxon>Ecdysozoa</taxon>
        <taxon>Arthropoda</taxon>
        <taxon>Hexapoda</taxon>
        <taxon>Insecta</taxon>
        <taxon>Pterygota</taxon>
        <taxon>Neoptera</taxon>
        <taxon>Endopterygota</taxon>
        <taxon>Diptera</taxon>
        <taxon>Nematocera</taxon>
        <taxon>Culicoidea</taxon>
        <taxon>Culicidae</taxon>
        <taxon>Anophelinae</taxon>
        <taxon>Anopheles</taxon>
    </lineage>
</organism>
<evidence type="ECO:0000313" key="3">
    <source>
        <dbReference type="EnsemblMetazoa" id="ASIC012520-PA"/>
    </source>
</evidence>
<protein>
    <submittedName>
        <fullName evidence="2 3">Signal transduction histidine kinase, nitrogen specific</fullName>
    </submittedName>
</protein>
<dbReference type="EMBL" id="KE525279">
    <property type="protein sequence ID" value="KFB44635.1"/>
    <property type="molecule type" value="Genomic_DNA"/>
</dbReference>
<reference evidence="2 4" key="1">
    <citation type="journal article" date="2014" name="BMC Genomics">
        <title>Genome sequence of Anopheles sinensis provides insight into genetics basis of mosquito competence for malaria parasites.</title>
        <authorList>
            <person name="Zhou D."/>
            <person name="Zhang D."/>
            <person name="Ding G."/>
            <person name="Shi L."/>
            <person name="Hou Q."/>
            <person name="Ye Y."/>
            <person name="Xu Y."/>
            <person name="Zhou H."/>
            <person name="Xiong C."/>
            <person name="Li S."/>
            <person name="Yu J."/>
            <person name="Hong S."/>
            <person name="Yu X."/>
            <person name="Zou P."/>
            <person name="Chen C."/>
            <person name="Chang X."/>
            <person name="Wang W."/>
            <person name="Lv Y."/>
            <person name="Sun Y."/>
            <person name="Ma L."/>
            <person name="Shen B."/>
            <person name="Zhu C."/>
        </authorList>
    </citation>
    <scope>NUCLEOTIDE SEQUENCE [LARGE SCALE GENOMIC DNA]</scope>
</reference>
<dbReference type="VEuPathDB" id="VectorBase:ASIC012520"/>
<dbReference type="EnsemblMetazoa" id="ASIC012520-RA">
    <property type="protein sequence ID" value="ASIC012520-PA"/>
    <property type="gene ID" value="ASIC012520"/>
</dbReference>
<keyword evidence="2" id="KW-0808">Transferase</keyword>
<feature type="region of interest" description="Disordered" evidence="1">
    <location>
        <begin position="68"/>
        <end position="129"/>
    </location>
</feature>
<accession>A0A084W341</accession>
<dbReference type="GO" id="GO:0016301">
    <property type="term" value="F:kinase activity"/>
    <property type="evidence" value="ECO:0007669"/>
    <property type="project" value="UniProtKB-KW"/>
</dbReference>
<dbReference type="Proteomes" id="UP000030765">
    <property type="component" value="Unassembled WGS sequence"/>
</dbReference>
<gene>
    <name evidence="2" type="ORF">ZHAS_00012520</name>
</gene>
<feature type="region of interest" description="Disordered" evidence="1">
    <location>
        <begin position="1"/>
        <end position="27"/>
    </location>
</feature>